<dbReference type="EMBL" id="CAAGRJ010004009">
    <property type="protein sequence ID" value="VFV21865.1"/>
    <property type="molecule type" value="Genomic_DNA"/>
</dbReference>
<dbReference type="Gene3D" id="3.30.497.10">
    <property type="entry name" value="Antithrombin, subunit I, domain 2"/>
    <property type="match status" value="1"/>
</dbReference>
<dbReference type="SUPFAM" id="SSF56574">
    <property type="entry name" value="Serpins"/>
    <property type="match status" value="1"/>
</dbReference>
<name>A0A485MLM8_LYNPA</name>
<keyword evidence="3" id="KW-1185">Reference proteome</keyword>
<reference evidence="2 3" key="1">
    <citation type="submission" date="2019-01" db="EMBL/GenBank/DDBJ databases">
        <authorList>
            <person name="Alioto T."/>
            <person name="Alioto T."/>
        </authorList>
    </citation>
    <scope>NUCLEOTIDE SEQUENCE [LARGE SCALE GENOMIC DNA]</scope>
</reference>
<proteinExistence type="predicted"/>
<dbReference type="InterPro" id="IPR042178">
    <property type="entry name" value="Serpin_sf_1"/>
</dbReference>
<evidence type="ECO:0000313" key="2">
    <source>
        <dbReference type="EMBL" id="VFV21865.1"/>
    </source>
</evidence>
<dbReference type="Proteomes" id="UP000386466">
    <property type="component" value="Unassembled WGS sequence"/>
</dbReference>
<sequence length="57" mass="5853">MPGAMGIVDAFSQQSMTRSQGVEVSKVLHKSLGEVAEQGTESAAATGMETSDVIALL</sequence>
<dbReference type="AlphaFoldDB" id="A0A485MLM8"/>
<dbReference type="InterPro" id="IPR023796">
    <property type="entry name" value="Serpin_dom"/>
</dbReference>
<evidence type="ECO:0000259" key="1">
    <source>
        <dbReference type="Pfam" id="PF00079"/>
    </source>
</evidence>
<evidence type="ECO:0000313" key="3">
    <source>
        <dbReference type="Proteomes" id="UP000386466"/>
    </source>
</evidence>
<protein>
    <recommendedName>
        <fullName evidence="1">Serpin domain-containing protein</fullName>
    </recommendedName>
</protein>
<dbReference type="Pfam" id="PF00079">
    <property type="entry name" value="Serpin"/>
    <property type="match status" value="1"/>
</dbReference>
<gene>
    <name evidence="2" type="ORF">LYPA_23C014361</name>
</gene>
<accession>A0A485MLM8</accession>
<feature type="domain" description="Serpin" evidence="1">
    <location>
        <begin position="4"/>
        <end position="48"/>
    </location>
</feature>
<dbReference type="InterPro" id="IPR036186">
    <property type="entry name" value="Serpin_sf"/>
</dbReference>
<organism evidence="2 3">
    <name type="scientific">Lynx pardinus</name>
    <name type="common">Iberian lynx</name>
    <name type="synonym">Felis pardina</name>
    <dbReference type="NCBI Taxonomy" id="191816"/>
    <lineage>
        <taxon>Eukaryota</taxon>
        <taxon>Metazoa</taxon>
        <taxon>Chordata</taxon>
        <taxon>Craniata</taxon>
        <taxon>Vertebrata</taxon>
        <taxon>Euteleostomi</taxon>
        <taxon>Mammalia</taxon>
        <taxon>Eutheria</taxon>
        <taxon>Laurasiatheria</taxon>
        <taxon>Carnivora</taxon>
        <taxon>Feliformia</taxon>
        <taxon>Felidae</taxon>
        <taxon>Felinae</taxon>
        <taxon>Lynx</taxon>
    </lineage>
</organism>